<dbReference type="AlphaFoldDB" id="A0A480GFZ7"/>
<evidence type="ECO:0000256" key="2">
    <source>
        <dbReference type="SAM" id="SignalP"/>
    </source>
</evidence>
<dbReference type="EMBL" id="DQIR01047813">
    <property type="protein sequence ID" value="HDA03289.1"/>
    <property type="molecule type" value="Transcribed_RNA"/>
</dbReference>
<sequence>MLLLMLKVTVIFSPATFLTNLASVPFTSSSQPPDILGRDLCFCIFFSSLISSLRNSTKALSPSVCSPPQPQPQAQGPRGRRRLGGCTDPARTLRSPKGRAHSRDAGCSSRGSGWEGAATQRPATAVPRARGTQRSSCSILAAEDTCGCERRLTPRRTTPSHRAP</sequence>
<evidence type="ECO:0000313" key="3">
    <source>
        <dbReference type="EMBL" id="HDA10909.1"/>
    </source>
</evidence>
<organism evidence="3">
    <name type="scientific">Sus scrofa</name>
    <name type="common">Pig</name>
    <dbReference type="NCBI Taxonomy" id="9823"/>
    <lineage>
        <taxon>Eukaryota</taxon>
        <taxon>Metazoa</taxon>
        <taxon>Chordata</taxon>
        <taxon>Craniata</taxon>
        <taxon>Vertebrata</taxon>
        <taxon>Euteleostomi</taxon>
        <taxon>Mammalia</taxon>
        <taxon>Eutheria</taxon>
        <taxon>Laurasiatheria</taxon>
        <taxon>Artiodactyla</taxon>
        <taxon>Suina</taxon>
        <taxon>Suidae</taxon>
        <taxon>Sus</taxon>
    </lineage>
</organism>
<reference evidence="3" key="1">
    <citation type="journal article" date="2019" name="PeerJ">
        <title>Genes of the pig, Sus scrofa, reconstructed with EvidentialGene.</title>
        <authorList>
            <person name="Gilbert D.G."/>
        </authorList>
    </citation>
    <scope>NUCLEOTIDE SEQUENCE</scope>
</reference>
<feature type="region of interest" description="Disordered" evidence="1">
    <location>
        <begin position="60"/>
        <end position="134"/>
    </location>
</feature>
<name>A0A480GFZ7_PIG</name>
<proteinExistence type="predicted"/>
<accession>A0A480GFZ7</accession>
<protein>
    <submittedName>
        <fullName evidence="3">Complement component 1 Q subcomponent-binding protein, mitochondrial</fullName>
    </submittedName>
</protein>
<keyword evidence="2" id="KW-0732">Signal</keyword>
<evidence type="ECO:0000256" key="1">
    <source>
        <dbReference type="SAM" id="MobiDB-lite"/>
    </source>
</evidence>
<feature type="signal peptide" evidence="2">
    <location>
        <begin position="1"/>
        <end position="17"/>
    </location>
</feature>
<feature type="chain" id="PRO_5036114707" evidence="2">
    <location>
        <begin position="18"/>
        <end position="164"/>
    </location>
</feature>
<dbReference type="EMBL" id="DQIR01055433">
    <property type="protein sequence ID" value="HDA10909.1"/>
    <property type="molecule type" value="Transcribed_RNA"/>
</dbReference>